<gene>
    <name evidence="1" type="primary">Dyak\GE28054</name>
    <name evidence="1" type="synonym">GE28054</name>
    <name evidence="1" type="ORF">Dyak_GE28054</name>
</gene>
<keyword evidence="2" id="KW-1185">Reference proteome</keyword>
<dbReference type="EMBL" id="CM000160">
    <property type="protein sequence ID" value="KRK03354.1"/>
    <property type="molecule type" value="Genomic_DNA"/>
</dbReference>
<accession>A0A0R1E6L5</accession>
<reference evidence="1 2" key="1">
    <citation type="journal article" date="2007" name="Nature">
        <title>Evolution of genes and genomes on the Drosophila phylogeny.</title>
        <authorList>
            <consortium name="Drosophila 12 Genomes Consortium"/>
            <person name="Clark A.G."/>
            <person name="Eisen M.B."/>
            <person name="Smith D.R."/>
            <person name="Bergman C.M."/>
            <person name="Oliver B."/>
            <person name="Markow T.A."/>
            <person name="Kaufman T.C."/>
            <person name="Kellis M."/>
            <person name="Gelbart W."/>
            <person name="Iyer V.N."/>
            <person name="Pollard D.A."/>
            <person name="Sackton T.B."/>
            <person name="Larracuente A.M."/>
            <person name="Singh N.D."/>
            <person name="Abad J.P."/>
            <person name="Abt D.N."/>
            <person name="Adryan B."/>
            <person name="Aguade M."/>
            <person name="Akashi H."/>
            <person name="Anderson W.W."/>
            <person name="Aquadro C.F."/>
            <person name="Ardell D.H."/>
            <person name="Arguello R."/>
            <person name="Artieri C.G."/>
            <person name="Barbash D.A."/>
            <person name="Barker D."/>
            <person name="Barsanti P."/>
            <person name="Batterham P."/>
            <person name="Batzoglou S."/>
            <person name="Begun D."/>
            <person name="Bhutkar A."/>
            <person name="Blanco E."/>
            <person name="Bosak S.A."/>
            <person name="Bradley R.K."/>
            <person name="Brand A.D."/>
            <person name="Brent M.R."/>
            <person name="Brooks A.N."/>
            <person name="Brown R.H."/>
            <person name="Butlin R.K."/>
            <person name="Caggese C."/>
            <person name="Calvi B.R."/>
            <person name="Bernardo de Carvalho A."/>
            <person name="Caspi A."/>
            <person name="Castrezana S."/>
            <person name="Celniker S.E."/>
            <person name="Chang J.L."/>
            <person name="Chapple C."/>
            <person name="Chatterji S."/>
            <person name="Chinwalla A."/>
            <person name="Civetta A."/>
            <person name="Clifton S.W."/>
            <person name="Comeron J.M."/>
            <person name="Costello J.C."/>
            <person name="Coyne J.A."/>
            <person name="Daub J."/>
            <person name="David R.G."/>
            <person name="Delcher A.L."/>
            <person name="Delehaunty K."/>
            <person name="Do C.B."/>
            <person name="Ebling H."/>
            <person name="Edwards K."/>
            <person name="Eickbush T."/>
            <person name="Evans J.D."/>
            <person name="Filipski A."/>
            <person name="Findeiss S."/>
            <person name="Freyhult E."/>
            <person name="Fulton L."/>
            <person name="Fulton R."/>
            <person name="Garcia A.C."/>
            <person name="Gardiner A."/>
            <person name="Garfield D.A."/>
            <person name="Garvin B.E."/>
            <person name="Gibson G."/>
            <person name="Gilbert D."/>
            <person name="Gnerre S."/>
            <person name="Godfrey J."/>
            <person name="Good R."/>
            <person name="Gotea V."/>
            <person name="Gravely B."/>
            <person name="Greenberg A.J."/>
            <person name="Griffiths-Jones S."/>
            <person name="Gross S."/>
            <person name="Guigo R."/>
            <person name="Gustafson E.A."/>
            <person name="Haerty W."/>
            <person name="Hahn M.W."/>
            <person name="Halligan D.L."/>
            <person name="Halpern A.L."/>
            <person name="Halter G.M."/>
            <person name="Han M.V."/>
            <person name="Heger A."/>
            <person name="Hillier L."/>
            <person name="Hinrichs A.S."/>
            <person name="Holmes I."/>
            <person name="Hoskins R.A."/>
            <person name="Hubisz M.J."/>
            <person name="Hultmark D."/>
            <person name="Huntley M.A."/>
            <person name="Jaffe D.B."/>
            <person name="Jagadeeshan S."/>
            <person name="Jeck W.R."/>
            <person name="Johnson J."/>
            <person name="Jones C.D."/>
            <person name="Jordan W.C."/>
            <person name="Karpen G.H."/>
            <person name="Kataoka E."/>
            <person name="Keightley P.D."/>
            <person name="Kheradpour P."/>
            <person name="Kirkness E.F."/>
            <person name="Koerich L.B."/>
            <person name="Kristiansen K."/>
            <person name="Kudrna D."/>
            <person name="Kulathinal R.J."/>
            <person name="Kumar S."/>
            <person name="Kwok R."/>
            <person name="Lander E."/>
            <person name="Langley C.H."/>
            <person name="Lapoint R."/>
            <person name="Lazzaro B.P."/>
            <person name="Lee S.J."/>
            <person name="Levesque L."/>
            <person name="Li R."/>
            <person name="Lin C.F."/>
            <person name="Lin M.F."/>
            <person name="Lindblad-Toh K."/>
            <person name="Llopart A."/>
            <person name="Long M."/>
            <person name="Low L."/>
            <person name="Lozovsky E."/>
            <person name="Lu J."/>
            <person name="Luo M."/>
            <person name="Machado C.A."/>
            <person name="Makalowski W."/>
            <person name="Marzo M."/>
            <person name="Matsuda M."/>
            <person name="Matzkin L."/>
            <person name="McAllister B."/>
            <person name="McBride C.S."/>
            <person name="McKernan B."/>
            <person name="McKernan K."/>
            <person name="Mendez-Lago M."/>
            <person name="Minx P."/>
            <person name="Mollenhauer M.U."/>
            <person name="Montooth K."/>
            <person name="Mount S.M."/>
            <person name="Mu X."/>
            <person name="Myers E."/>
            <person name="Negre B."/>
            <person name="Newfeld S."/>
            <person name="Nielsen R."/>
            <person name="Noor M.A."/>
            <person name="O'Grady P."/>
            <person name="Pachter L."/>
            <person name="Papaceit M."/>
            <person name="Parisi M.J."/>
            <person name="Parisi M."/>
            <person name="Parts L."/>
            <person name="Pedersen J.S."/>
            <person name="Pesole G."/>
            <person name="Phillippy A.M."/>
            <person name="Ponting C.P."/>
            <person name="Pop M."/>
            <person name="Porcelli D."/>
            <person name="Powell J.R."/>
            <person name="Prohaska S."/>
            <person name="Pruitt K."/>
            <person name="Puig M."/>
            <person name="Quesneville H."/>
            <person name="Ram K.R."/>
            <person name="Rand D."/>
            <person name="Rasmussen M.D."/>
            <person name="Reed L.K."/>
            <person name="Reenan R."/>
            <person name="Reily A."/>
            <person name="Remington K.A."/>
            <person name="Rieger T.T."/>
            <person name="Ritchie M.G."/>
            <person name="Robin C."/>
            <person name="Rogers Y.H."/>
            <person name="Rohde C."/>
            <person name="Rozas J."/>
            <person name="Rubenfield M.J."/>
            <person name="Ruiz A."/>
            <person name="Russo S."/>
            <person name="Salzberg S.L."/>
            <person name="Sanchez-Gracia A."/>
            <person name="Saranga D.J."/>
            <person name="Sato H."/>
            <person name="Schaeffer S.W."/>
            <person name="Schatz M.C."/>
            <person name="Schlenke T."/>
            <person name="Schwartz R."/>
            <person name="Segarra C."/>
            <person name="Singh R.S."/>
            <person name="Sirot L."/>
            <person name="Sirota M."/>
            <person name="Sisneros N.B."/>
            <person name="Smith C.D."/>
            <person name="Smith T.F."/>
            <person name="Spieth J."/>
            <person name="Stage D.E."/>
            <person name="Stark A."/>
            <person name="Stephan W."/>
            <person name="Strausberg R.L."/>
            <person name="Strempel S."/>
            <person name="Sturgill D."/>
            <person name="Sutton G."/>
            <person name="Sutton G.G."/>
            <person name="Tao W."/>
            <person name="Teichmann S."/>
            <person name="Tobari Y.N."/>
            <person name="Tomimura Y."/>
            <person name="Tsolas J.M."/>
            <person name="Valente V.L."/>
            <person name="Venter E."/>
            <person name="Venter J.C."/>
            <person name="Vicario S."/>
            <person name="Vieira F.G."/>
            <person name="Vilella A.J."/>
            <person name="Villasante A."/>
            <person name="Walenz B."/>
            <person name="Wang J."/>
            <person name="Wasserman M."/>
            <person name="Watts T."/>
            <person name="Wilson D."/>
            <person name="Wilson R.K."/>
            <person name="Wing R.A."/>
            <person name="Wolfner M.F."/>
            <person name="Wong A."/>
            <person name="Wong G.K."/>
            <person name="Wu C.I."/>
            <person name="Wu G."/>
            <person name="Yamamoto D."/>
            <person name="Yang H.P."/>
            <person name="Yang S.P."/>
            <person name="Yorke J.A."/>
            <person name="Yoshida K."/>
            <person name="Zdobnov E."/>
            <person name="Zhang P."/>
            <person name="Zhang Y."/>
            <person name="Zimin A.V."/>
            <person name="Baldwin J."/>
            <person name="Abdouelleil A."/>
            <person name="Abdulkadir J."/>
            <person name="Abebe A."/>
            <person name="Abera B."/>
            <person name="Abreu J."/>
            <person name="Acer S.C."/>
            <person name="Aftuck L."/>
            <person name="Alexander A."/>
            <person name="An P."/>
            <person name="Anderson E."/>
            <person name="Anderson S."/>
            <person name="Arachi H."/>
            <person name="Azer M."/>
            <person name="Bachantsang P."/>
            <person name="Barry A."/>
            <person name="Bayul T."/>
            <person name="Berlin A."/>
            <person name="Bessette D."/>
            <person name="Bloom T."/>
            <person name="Blye J."/>
            <person name="Boguslavskiy L."/>
            <person name="Bonnet C."/>
            <person name="Boukhgalter B."/>
            <person name="Bourzgui I."/>
            <person name="Brown A."/>
            <person name="Cahill P."/>
            <person name="Channer S."/>
            <person name="Cheshatsang Y."/>
            <person name="Chuda L."/>
            <person name="Citroen M."/>
            <person name="Collymore A."/>
            <person name="Cooke P."/>
            <person name="Costello M."/>
            <person name="D'Aco K."/>
            <person name="Daza R."/>
            <person name="De Haan G."/>
            <person name="DeGray S."/>
            <person name="DeMaso C."/>
            <person name="Dhargay N."/>
            <person name="Dooley K."/>
            <person name="Dooley E."/>
            <person name="Doricent M."/>
            <person name="Dorje P."/>
            <person name="Dorjee K."/>
            <person name="Dupes A."/>
            <person name="Elong R."/>
            <person name="Falk J."/>
            <person name="Farina A."/>
            <person name="Faro S."/>
            <person name="Ferguson D."/>
            <person name="Fisher S."/>
            <person name="Foley C.D."/>
            <person name="Franke A."/>
            <person name="Friedrich D."/>
            <person name="Gadbois L."/>
            <person name="Gearin G."/>
            <person name="Gearin C.R."/>
            <person name="Giannoukos G."/>
            <person name="Goode T."/>
            <person name="Graham J."/>
            <person name="Grandbois E."/>
            <person name="Grewal S."/>
            <person name="Gyaltsen K."/>
            <person name="Hafez N."/>
            <person name="Hagos B."/>
            <person name="Hall J."/>
            <person name="Henson C."/>
            <person name="Hollinger A."/>
            <person name="Honan T."/>
            <person name="Huard M.D."/>
            <person name="Hughes L."/>
            <person name="Hurhula B."/>
            <person name="Husby M.E."/>
            <person name="Kamat A."/>
            <person name="Kanga B."/>
            <person name="Kashin S."/>
            <person name="Khazanovich D."/>
            <person name="Kisner P."/>
            <person name="Lance K."/>
            <person name="Lara M."/>
            <person name="Lee W."/>
            <person name="Lennon N."/>
            <person name="Letendre F."/>
            <person name="LeVine R."/>
            <person name="Lipovsky A."/>
            <person name="Liu X."/>
            <person name="Liu J."/>
            <person name="Liu S."/>
            <person name="Lokyitsang T."/>
            <person name="Lokyitsang Y."/>
            <person name="Lubonja R."/>
            <person name="Lui A."/>
            <person name="MacDonald P."/>
            <person name="Magnisalis V."/>
            <person name="Maru K."/>
            <person name="Matthews C."/>
            <person name="McCusker W."/>
            <person name="McDonough S."/>
            <person name="Mehta T."/>
            <person name="Meldrim J."/>
            <person name="Meneus L."/>
            <person name="Mihai O."/>
            <person name="Mihalev A."/>
            <person name="Mihova T."/>
            <person name="Mittelman R."/>
            <person name="Mlenga V."/>
            <person name="Montmayeur A."/>
            <person name="Mulrain L."/>
            <person name="Navidi A."/>
            <person name="Naylor J."/>
            <person name="Negash T."/>
            <person name="Nguyen T."/>
            <person name="Nguyen N."/>
            <person name="Nicol R."/>
            <person name="Norbu C."/>
            <person name="Norbu N."/>
            <person name="Novod N."/>
            <person name="O'Neill B."/>
            <person name="Osman S."/>
            <person name="Markiewicz E."/>
            <person name="Oyono O.L."/>
            <person name="Patti C."/>
            <person name="Phunkhang P."/>
            <person name="Pierre F."/>
            <person name="Priest M."/>
            <person name="Raghuraman S."/>
            <person name="Rege F."/>
            <person name="Reyes R."/>
            <person name="Rise C."/>
            <person name="Rogov P."/>
            <person name="Ross K."/>
            <person name="Ryan E."/>
            <person name="Settipalli S."/>
            <person name="Shea T."/>
            <person name="Sherpa N."/>
            <person name="Shi L."/>
            <person name="Shih D."/>
            <person name="Sparrow T."/>
            <person name="Spaulding J."/>
            <person name="Stalker J."/>
            <person name="Stange-Thomann N."/>
            <person name="Stavropoulos S."/>
            <person name="Stone C."/>
            <person name="Strader C."/>
            <person name="Tesfaye S."/>
            <person name="Thomson T."/>
            <person name="Thoulutsang Y."/>
            <person name="Thoulutsang D."/>
            <person name="Topham K."/>
            <person name="Topping I."/>
            <person name="Tsamla T."/>
            <person name="Vassiliev H."/>
            <person name="Vo A."/>
            <person name="Wangchuk T."/>
            <person name="Wangdi T."/>
            <person name="Weiand M."/>
            <person name="Wilkinson J."/>
            <person name="Wilson A."/>
            <person name="Yadav S."/>
            <person name="Young G."/>
            <person name="Yu Q."/>
            <person name="Zembek L."/>
            <person name="Zhong D."/>
            <person name="Zimmer A."/>
            <person name="Zwirko Z."/>
            <person name="Jaffe D.B."/>
            <person name="Alvarez P."/>
            <person name="Brockman W."/>
            <person name="Butler J."/>
            <person name="Chin C."/>
            <person name="Gnerre S."/>
            <person name="Grabherr M."/>
            <person name="Kleber M."/>
            <person name="Mauceli E."/>
            <person name="MacCallum I."/>
        </authorList>
    </citation>
    <scope>NUCLEOTIDE SEQUENCE [LARGE SCALE GENOMIC DNA]</scope>
    <source>
        <strain evidence="2">Tai18E2 / Tucson 14021-0261.01</strain>
    </source>
</reference>
<name>A0A0R1E6L5_DROYA</name>
<evidence type="ECO:0000313" key="1">
    <source>
        <dbReference type="EMBL" id="KRK03354.1"/>
    </source>
</evidence>
<dbReference type="KEGG" id="dya:Dyak_GE28054"/>
<dbReference type="AlphaFoldDB" id="A0A0R1E6L5"/>
<sequence>MVITSSDEPKGYRILYISHPNTLIGNVFGQKYDRLSIYHGQHSSHAHRQRLQETPYIFSLYFPFTTHANFRLKTDGLPATKKAEKQMQFWCNRHQKNSNKHAIAAIGHLGQELWALNQH</sequence>
<reference evidence="1 2" key="2">
    <citation type="journal article" date="2007" name="PLoS Biol.">
        <title>Principles of genome evolution in the Drosophila melanogaster species group.</title>
        <authorList>
            <person name="Ranz J.M."/>
            <person name="Maurin D."/>
            <person name="Chan Y.S."/>
            <person name="von Grotthuss M."/>
            <person name="Hillier L.W."/>
            <person name="Roote J."/>
            <person name="Ashburner M."/>
            <person name="Bergman C.M."/>
        </authorList>
    </citation>
    <scope>NUCLEOTIDE SEQUENCE [LARGE SCALE GENOMIC DNA]</scope>
    <source>
        <strain evidence="2">Tai18E2 / Tucson 14021-0261.01</strain>
    </source>
</reference>
<protein>
    <submittedName>
        <fullName evidence="1">Uncharacterized protein</fullName>
    </submittedName>
</protein>
<dbReference type="Proteomes" id="UP000002282">
    <property type="component" value="Chromosome 3R"/>
</dbReference>
<evidence type="ECO:0000313" key="2">
    <source>
        <dbReference type="Proteomes" id="UP000002282"/>
    </source>
</evidence>
<organism evidence="1 2">
    <name type="scientific">Drosophila yakuba</name>
    <name type="common">Fruit fly</name>
    <dbReference type="NCBI Taxonomy" id="7245"/>
    <lineage>
        <taxon>Eukaryota</taxon>
        <taxon>Metazoa</taxon>
        <taxon>Ecdysozoa</taxon>
        <taxon>Arthropoda</taxon>
        <taxon>Hexapoda</taxon>
        <taxon>Insecta</taxon>
        <taxon>Pterygota</taxon>
        <taxon>Neoptera</taxon>
        <taxon>Endopterygota</taxon>
        <taxon>Diptera</taxon>
        <taxon>Brachycera</taxon>
        <taxon>Muscomorpha</taxon>
        <taxon>Ephydroidea</taxon>
        <taxon>Drosophilidae</taxon>
        <taxon>Drosophila</taxon>
        <taxon>Sophophora</taxon>
    </lineage>
</organism>
<proteinExistence type="predicted"/>